<gene>
    <name evidence="2 4" type="ORF">BDZ99DRAFT_464102</name>
</gene>
<evidence type="ECO:0000313" key="4">
    <source>
        <dbReference type="RefSeq" id="XP_033575171.1"/>
    </source>
</evidence>
<sequence>MRHRVQKHAKMRHLAQEKPKKRGRVKKQPRDKAIVFEKEYEMQNRAQERDDMRSRVKQELRDTAMDLEEKFEMRDPAQGATELRGLVEQEPRDTAKSSTAPNPRIQQLREMRRELVKKIGRSYWERQCAETAEARGQISSVERERIVDAAMEKAKEWLSEIHATRAEWNALKAEKKVIGSRRML</sequence>
<feature type="compositionally biased region" description="Basic residues" evidence="1">
    <location>
        <begin position="1"/>
        <end position="27"/>
    </location>
</feature>
<dbReference type="RefSeq" id="XP_033575171.1">
    <property type="nucleotide sequence ID" value="XM_033720231.1"/>
</dbReference>
<dbReference type="GeneID" id="54461124"/>
<name>A0A6A6YJV9_9PEZI</name>
<feature type="compositionally biased region" description="Basic and acidic residues" evidence="1">
    <location>
        <begin position="66"/>
        <end position="75"/>
    </location>
</feature>
<organism evidence="2">
    <name type="scientific">Mytilinidion resinicola</name>
    <dbReference type="NCBI Taxonomy" id="574789"/>
    <lineage>
        <taxon>Eukaryota</taxon>
        <taxon>Fungi</taxon>
        <taxon>Dikarya</taxon>
        <taxon>Ascomycota</taxon>
        <taxon>Pezizomycotina</taxon>
        <taxon>Dothideomycetes</taxon>
        <taxon>Pleosporomycetidae</taxon>
        <taxon>Mytilinidiales</taxon>
        <taxon>Mytilinidiaceae</taxon>
        <taxon>Mytilinidion</taxon>
    </lineage>
</organism>
<feature type="compositionally biased region" description="Basic and acidic residues" evidence="1">
    <location>
        <begin position="85"/>
        <end position="95"/>
    </location>
</feature>
<evidence type="ECO:0000313" key="2">
    <source>
        <dbReference type="EMBL" id="KAF2808207.1"/>
    </source>
</evidence>
<dbReference type="Proteomes" id="UP000504636">
    <property type="component" value="Unplaced"/>
</dbReference>
<dbReference type="EMBL" id="MU003703">
    <property type="protein sequence ID" value="KAF2808207.1"/>
    <property type="molecule type" value="Genomic_DNA"/>
</dbReference>
<protein>
    <submittedName>
        <fullName evidence="2 4">Uncharacterized protein</fullName>
    </submittedName>
</protein>
<reference evidence="4" key="3">
    <citation type="submission" date="2025-04" db="UniProtKB">
        <authorList>
            <consortium name="RefSeq"/>
        </authorList>
    </citation>
    <scope>IDENTIFICATION</scope>
    <source>
        <strain evidence="4">CBS 304.34</strain>
    </source>
</reference>
<keyword evidence="3" id="KW-1185">Reference proteome</keyword>
<dbReference type="AlphaFoldDB" id="A0A6A6YJV9"/>
<feature type="region of interest" description="Disordered" evidence="1">
    <location>
        <begin position="1"/>
        <end position="32"/>
    </location>
</feature>
<accession>A0A6A6YJV9</accession>
<reference evidence="4" key="2">
    <citation type="submission" date="2020-04" db="EMBL/GenBank/DDBJ databases">
        <authorList>
            <consortium name="NCBI Genome Project"/>
        </authorList>
    </citation>
    <scope>NUCLEOTIDE SEQUENCE</scope>
    <source>
        <strain evidence="4">CBS 304.34</strain>
    </source>
</reference>
<proteinExistence type="predicted"/>
<reference evidence="2 4" key="1">
    <citation type="journal article" date="2020" name="Stud. Mycol.">
        <title>101 Dothideomycetes genomes: a test case for predicting lifestyles and emergence of pathogens.</title>
        <authorList>
            <person name="Haridas S."/>
            <person name="Albert R."/>
            <person name="Binder M."/>
            <person name="Bloem J."/>
            <person name="Labutti K."/>
            <person name="Salamov A."/>
            <person name="Andreopoulos B."/>
            <person name="Baker S."/>
            <person name="Barry K."/>
            <person name="Bills G."/>
            <person name="Bluhm B."/>
            <person name="Cannon C."/>
            <person name="Castanera R."/>
            <person name="Culley D."/>
            <person name="Daum C."/>
            <person name="Ezra D."/>
            <person name="Gonzalez J."/>
            <person name="Henrissat B."/>
            <person name="Kuo A."/>
            <person name="Liang C."/>
            <person name="Lipzen A."/>
            <person name="Lutzoni F."/>
            <person name="Magnuson J."/>
            <person name="Mondo S."/>
            <person name="Nolan M."/>
            <person name="Ohm R."/>
            <person name="Pangilinan J."/>
            <person name="Park H.-J."/>
            <person name="Ramirez L."/>
            <person name="Alfaro M."/>
            <person name="Sun H."/>
            <person name="Tritt A."/>
            <person name="Yoshinaga Y."/>
            <person name="Zwiers L.-H."/>
            <person name="Turgeon B."/>
            <person name="Goodwin S."/>
            <person name="Spatafora J."/>
            <person name="Crous P."/>
            <person name="Grigoriev I."/>
        </authorList>
    </citation>
    <scope>NUCLEOTIDE SEQUENCE</scope>
    <source>
        <strain evidence="2 4">CBS 304.34</strain>
    </source>
</reference>
<evidence type="ECO:0000256" key="1">
    <source>
        <dbReference type="SAM" id="MobiDB-lite"/>
    </source>
</evidence>
<feature type="region of interest" description="Disordered" evidence="1">
    <location>
        <begin position="66"/>
        <end position="101"/>
    </location>
</feature>
<evidence type="ECO:0000313" key="3">
    <source>
        <dbReference type="Proteomes" id="UP000504636"/>
    </source>
</evidence>